<dbReference type="InterPro" id="IPR035914">
    <property type="entry name" value="Sperma_CUB_dom_sf"/>
</dbReference>
<dbReference type="Gene3D" id="2.60.120.290">
    <property type="entry name" value="Spermadhesin, CUB domain"/>
    <property type="match status" value="1"/>
</dbReference>
<dbReference type="Proteomes" id="UP001231518">
    <property type="component" value="Chromosome 17"/>
</dbReference>
<organism evidence="4 5">
    <name type="scientific">Mythimna separata</name>
    <name type="common">Oriental armyworm</name>
    <name type="synonym">Pseudaletia separata</name>
    <dbReference type="NCBI Taxonomy" id="271217"/>
    <lineage>
        <taxon>Eukaryota</taxon>
        <taxon>Metazoa</taxon>
        <taxon>Ecdysozoa</taxon>
        <taxon>Arthropoda</taxon>
        <taxon>Hexapoda</taxon>
        <taxon>Insecta</taxon>
        <taxon>Pterygota</taxon>
        <taxon>Neoptera</taxon>
        <taxon>Endopterygota</taxon>
        <taxon>Lepidoptera</taxon>
        <taxon>Glossata</taxon>
        <taxon>Ditrysia</taxon>
        <taxon>Noctuoidea</taxon>
        <taxon>Noctuidae</taxon>
        <taxon>Noctuinae</taxon>
        <taxon>Hadenini</taxon>
        <taxon>Mythimna</taxon>
    </lineage>
</organism>
<dbReference type="EMBL" id="JARGEI010000021">
    <property type="protein sequence ID" value="KAJ8712597.1"/>
    <property type="molecule type" value="Genomic_DNA"/>
</dbReference>
<dbReference type="AlphaFoldDB" id="A0AAD8DPZ2"/>
<sequence>MSPGFPELWGGEQDCNITIEKTHAGIMQLRIDFLHFTIGQPNRTTGDCDEDAMILGDGDSKFTLCGQNHGQHVYHTLSTGSEKREDGDLPGTKTISLSMRMRGGDMPRIWLMRVAQMPLAHTAPHHCLQYYTADNVNTKTISLSMRMRGGDMPRIWLMRVAQMPLAHTAPHHCLQYYTADNGEYCI</sequence>
<keyword evidence="1 2" id="KW-1015">Disulfide bond</keyword>
<proteinExistence type="predicted"/>
<evidence type="ECO:0000256" key="1">
    <source>
        <dbReference type="ARBA" id="ARBA00023157"/>
    </source>
</evidence>
<evidence type="ECO:0000256" key="2">
    <source>
        <dbReference type="PROSITE-ProRule" id="PRU00059"/>
    </source>
</evidence>
<dbReference type="PANTHER" id="PTHR33236">
    <property type="entry name" value="INTRAFLAGELLAR TRANSPORT PROTEIN 122 FAMILY PROTEIN-RELATED"/>
    <property type="match status" value="1"/>
</dbReference>
<comment type="caution">
    <text evidence="2">Lacks conserved residue(s) required for the propagation of feature annotation.</text>
</comment>
<reference evidence="4" key="1">
    <citation type="submission" date="2023-03" db="EMBL/GenBank/DDBJ databases">
        <title>Chromosome-level genomes of two armyworms, Mythimna separata and Mythimna loreyi, provide insights into the biosynthesis and reception of sex pheromones.</title>
        <authorList>
            <person name="Zhao H."/>
        </authorList>
    </citation>
    <scope>NUCLEOTIDE SEQUENCE</scope>
    <source>
        <strain evidence="4">BeijingLab</strain>
        <tissue evidence="4">Pupa</tissue>
    </source>
</reference>
<evidence type="ECO:0000259" key="3">
    <source>
        <dbReference type="PROSITE" id="PS01180"/>
    </source>
</evidence>
<evidence type="ECO:0000313" key="5">
    <source>
        <dbReference type="Proteomes" id="UP001231518"/>
    </source>
</evidence>
<dbReference type="InterPro" id="IPR000859">
    <property type="entry name" value="CUB_dom"/>
</dbReference>
<dbReference type="SUPFAM" id="SSF49854">
    <property type="entry name" value="Spermadhesin, CUB domain"/>
    <property type="match status" value="1"/>
</dbReference>
<accession>A0AAD8DPZ2</accession>
<feature type="disulfide bond" evidence="2">
    <location>
        <begin position="48"/>
        <end position="65"/>
    </location>
</feature>
<dbReference type="PANTHER" id="PTHR33236:SF4">
    <property type="entry name" value="CUB DOMAIN-CONTAINING PROTEIN"/>
    <property type="match status" value="1"/>
</dbReference>
<evidence type="ECO:0000313" key="4">
    <source>
        <dbReference type="EMBL" id="KAJ8712597.1"/>
    </source>
</evidence>
<protein>
    <recommendedName>
        <fullName evidence="3">CUB domain-containing protein</fullName>
    </recommendedName>
</protein>
<feature type="domain" description="CUB" evidence="3">
    <location>
        <begin position="1"/>
        <end position="67"/>
    </location>
</feature>
<keyword evidence="5" id="KW-1185">Reference proteome</keyword>
<comment type="caution">
    <text evidence="4">The sequence shown here is derived from an EMBL/GenBank/DDBJ whole genome shotgun (WGS) entry which is preliminary data.</text>
</comment>
<dbReference type="PROSITE" id="PS01180">
    <property type="entry name" value="CUB"/>
    <property type="match status" value="1"/>
</dbReference>
<gene>
    <name evidence="4" type="ORF">PYW07_005439</name>
</gene>
<name>A0AAD8DPZ2_MYTSE</name>